<proteinExistence type="inferred from homology"/>
<keyword evidence="2" id="KW-0645">Protease</keyword>
<dbReference type="Proteomes" id="UP001178507">
    <property type="component" value="Unassembled WGS sequence"/>
</dbReference>
<dbReference type="InterPro" id="IPR001478">
    <property type="entry name" value="PDZ"/>
</dbReference>
<dbReference type="Pfam" id="PF17815">
    <property type="entry name" value="PDZ_3"/>
    <property type="match status" value="1"/>
</dbReference>
<gene>
    <name evidence="6" type="ORF">EVOR1521_LOCUS23177</name>
</gene>
<dbReference type="PANTHER" id="PTHR45980:SF9">
    <property type="entry name" value="PROTEASE DO-LIKE 10, MITOCHONDRIAL-RELATED"/>
    <property type="match status" value="1"/>
</dbReference>
<dbReference type="InterPro" id="IPR041489">
    <property type="entry name" value="PDZ_6"/>
</dbReference>
<dbReference type="InterPro" id="IPR001940">
    <property type="entry name" value="Peptidase_S1C"/>
</dbReference>
<dbReference type="InterPro" id="IPR043504">
    <property type="entry name" value="Peptidase_S1_PA_chymotrypsin"/>
</dbReference>
<dbReference type="PANTHER" id="PTHR45980">
    <property type="match status" value="1"/>
</dbReference>
<dbReference type="AlphaFoldDB" id="A0AA36J700"/>
<accession>A0AA36J700</accession>
<feature type="domain" description="PDZ" evidence="5">
    <location>
        <begin position="208"/>
        <end position="281"/>
    </location>
</feature>
<dbReference type="InterPro" id="IPR036034">
    <property type="entry name" value="PDZ_sf"/>
</dbReference>
<dbReference type="InterPro" id="IPR046449">
    <property type="entry name" value="DEGP_PDZ_sf"/>
</dbReference>
<keyword evidence="3" id="KW-0378">Hydrolase</keyword>
<dbReference type="Gene3D" id="3.20.190.20">
    <property type="match status" value="1"/>
</dbReference>
<dbReference type="InterPro" id="IPR009003">
    <property type="entry name" value="Peptidase_S1_PA"/>
</dbReference>
<evidence type="ECO:0000256" key="2">
    <source>
        <dbReference type="ARBA" id="ARBA00022670"/>
    </source>
</evidence>
<protein>
    <recommendedName>
        <fullName evidence="5">PDZ domain-containing protein</fullName>
    </recommendedName>
</protein>
<evidence type="ECO:0000256" key="3">
    <source>
        <dbReference type="ARBA" id="ARBA00022801"/>
    </source>
</evidence>
<comment type="caution">
    <text evidence="6">The sequence shown here is derived from an EMBL/GenBank/DDBJ whole genome shotgun (WGS) entry which is preliminary data.</text>
</comment>
<dbReference type="SMART" id="SM00228">
    <property type="entry name" value="PDZ"/>
    <property type="match status" value="1"/>
</dbReference>
<evidence type="ECO:0000313" key="6">
    <source>
        <dbReference type="EMBL" id="CAJ1399684.1"/>
    </source>
</evidence>
<keyword evidence="7" id="KW-1185">Reference proteome</keyword>
<evidence type="ECO:0000256" key="1">
    <source>
        <dbReference type="ARBA" id="ARBA00010541"/>
    </source>
</evidence>
<dbReference type="InterPro" id="IPR041517">
    <property type="entry name" value="DEGP_PDZ"/>
</dbReference>
<keyword evidence="4" id="KW-0720">Serine protease</keyword>
<dbReference type="GO" id="GO:0004252">
    <property type="term" value="F:serine-type endopeptidase activity"/>
    <property type="evidence" value="ECO:0007669"/>
    <property type="project" value="InterPro"/>
</dbReference>
<dbReference type="PROSITE" id="PS50106">
    <property type="entry name" value="PDZ"/>
    <property type="match status" value="1"/>
</dbReference>
<evidence type="ECO:0000259" key="5">
    <source>
        <dbReference type="PROSITE" id="PS50106"/>
    </source>
</evidence>
<dbReference type="Gene3D" id="2.40.10.10">
    <property type="entry name" value="Trypsin-like serine proteases"/>
    <property type="match status" value="2"/>
</dbReference>
<dbReference type="Pfam" id="PF17820">
    <property type="entry name" value="PDZ_6"/>
    <property type="match status" value="1"/>
</dbReference>
<dbReference type="EMBL" id="CAUJNA010003344">
    <property type="protein sequence ID" value="CAJ1399684.1"/>
    <property type="molecule type" value="Genomic_DNA"/>
</dbReference>
<organism evidence="6 7">
    <name type="scientific">Effrenium voratum</name>
    <dbReference type="NCBI Taxonomy" id="2562239"/>
    <lineage>
        <taxon>Eukaryota</taxon>
        <taxon>Sar</taxon>
        <taxon>Alveolata</taxon>
        <taxon>Dinophyceae</taxon>
        <taxon>Suessiales</taxon>
        <taxon>Symbiodiniaceae</taxon>
        <taxon>Effrenium</taxon>
    </lineage>
</organism>
<dbReference type="SUPFAM" id="SSF50494">
    <property type="entry name" value="Trypsin-like serine proteases"/>
    <property type="match status" value="1"/>
</dbReference>
<evidence type="ECO:0000313" key="7">
    <source>
        <dbReference type="Proteomes" id="UP001178507"/>
    </source>
</evidence>
<dbReference type="SUPFAM" id="SSF50156">
    <property type="entry name" value="PDZ domain-like"/>
    <property type="match status" value="1"/>
</dbReference>
<sequence>MSRSNELSSVRRSVVKVFVRASPPNWTSPWQRRPQRGSSGSGFCVGDRQVLTNAHVVSDAVLVRVRRYGDAVRYPAKVVCVSPQVDLALLEVPDPAFWESPPALAAVDLSEEVPALDADVVAVGYPMGGENLCVTRGVVSRIDLMDYTFSPVGGERQLVIQVDAAINPGNSGGPVLDAFGRVLGVAFAAMRQGASIGYVIPGSVVRFFLKAAAASAGGAMDSSLCALGVRLQPARAPALRAVRGLDQGSGALIAEVAPLSAAAAAGVEAGDVLLAVDGVPVAEDCTVPFRDAERIGFDFLISRRVAGDAMRLQIWRGAEKELQLQAAPLPQLVPRTPGVDARPSYLVVGGLVFTRLTLPWLLARFSEEVRKAPAELQAKLWEHKEHADQEVVVLAKVLSADLNYGYEEFQCCELLRFGAGGAPVRSLKQLRAEVLAALRGEGEGGPAAYLRFCFSFNLEIVLDAEQCRTSHNEILRQYGIHQDCSSDLMDNSEIRSKL</sequence>
<comment type="similarity">
    <text evidence="1">Belongs to the peptidase S1C family.</text>
</comment>
<reference evidence="6" key="1">
    <citation type="submission" date="2023-08" db="EMBL/GenBank/DDBJ databases">
        <authorList>
            <person name="Chen Y."/>
            <person name="Shah S."/>
            <person name="Dougan E. K."/>
            <person name="Thang M."/>
            <person name="Chan C."/>
        </authorList>
    </citation>
    <scope>NUCLEOTIDE SEQUENCE</scope>
</reference>
<dbReference type="Pfam" id="PF13365">
    <property type="entry name" value="Trypsin_2"/>
    <property type="match status" value="1"/>
</dbReference>
<dbReference type="Gene3D" id="2.30.42.10">
    <property type="match status" value="1"/>
</dbReference>
<name>A0AA36J700_9DINO</name>
<evidence type="ECO:0000256" key="4">
    <source>
        <dbReference type="ARBA" id="ARBA00022825"/>
    </source>
</evidence>
<dbReference type="PRINTS" id="PR00834">
    <property type="entry name" value="PROTEASES2C"/>
</dbReference>
<dbReference type="GO" id="GO:0006508">
    <property type="term" value="P:proteolysis"/>
    <property type="evidence" value="ECO:0007669"/>
    <property type="project" value="UniProtKB-KW"/>
</dbReference>